<organism evidence="13 14">
    <name type="scientific">Marilutibacter penaei</name>
    <dbReference type="NCBI Taxonomy" id="2759900"/>
    <lineage>
        <taxon>Bacteria</taxon>
        <taxon>Pseudomonadati</taxon>
        <taxon>Pseudomonadota</taxon>
        <taxon>Gammaproteobacteria</taxon>
        <taxon>Lysobacterales</taxon>
        <taxon>Lysobacteraceae</taxon>
        <taxon>Marilutibacter</taxon>
    </lineage>
</organism>
<dbReference type="GO" id="GO:0140114">
    <property type="term" value="P:cellular detoxification of fluoride"/>
    <property type="evidence" value="ECO:0007669"/>
    <property type="project" value="UniProtKB-UniRule"/>
</dbReference>
<evidence type="ECO:0000256" key="4">
    <source>
        <dbReference type="ARBA" id="ARBA00022692"/>
    </source>
</evidence>
<accession>A0A7W3YFB3</accession>
<dbReference type="InterPro" id="IPR003691">
    <property type="entry name" value="FluC"/>
</dbReference>
<evidence type="ECO:0000256" key="9">
    <source>
        <dbReference type="ARBA" id="ARBA00023303"/>
    </source>
</evidence>
<comment type="similarity">
    <text evidence="10 12">Belongs to the fluoride channel Fluc/FEX (TC 1.A.43) family.</text>
</comment>
<keyword evidence="5 12" id="KW-1133">Transmembrane helix</keyword>
<dbReference type="Pfam" id="PF02537">
    <property type="entry name" value="CRCB"/>
    <property type="match status" value="1"/>
</dbReference>
<evidence type="ECO:0000256" key="3">
    <source>
        <dbReference type="ARBA" id="ARBA00022519"/>
    </source>
</evidence>
<keyword evidence="12" id="KW-0479">Metal-binding</keyword>
<evidence type="ECO:0000256" key="5">
    <source>
        <dbReference type="ARBA" id="ARBA00022989"/>
    </source>
</evidence>
<evidence type="ECO:0000256" key="7">
    <source>
        <dbReference type="ARBA" id="ARBA00023065"/>
    </source>
</evidence>
<keyword evidence="7 12" id="KW-0406">Ion transport</keyword>
<keyword evidence="9 12" id="KW-0407">Ion channel</keyword>
<feature type="binding site" evidence="12">
    <location>
        <position position="76"/>
    </location>
    <ligand>
        <name>Na(+)</name>
        <dbReference type="ChEBI" id="CHEBI:29101"/>
        <note>structural</note>
    </ligand>
</feature>
<evidence type="ECO:0000256" key="11">
    <source>
        <dbReference type="ARBA" id="ARBA00035585"/>
    </source>
</evidence>
<comment type="catalytic activity">
    <reaction evidence="11">
        <text>fluoride(in) = fluoride(out)</text>
        <dbReference type="Rhea" id="RHEA:76159"/>
        <dbReference type="ChEBI" id="CHEBI:17051"/>
    </reaction>
    <physiologicalReaction direction="left-to-right" evidence="11">
        <dbReference type="Rhea" id="RHEA:76160"/>
    </physiologicalReaction>
</comment>
<dbReference type="NCBIfam" id="TIGR00494">
    <property type="entry name" value="crcB"/>
    <property type="match status" value="1"/>
</dbReference>
<gene>
    <name evidence="12 13" type="primary">crcB</name>
    <name evidence="12" type="synonym">fluC</name>
    <name evidence="13" type="ORF">H4F99_12495</name>
</gene>
<sequence length="127" mass="12935">MSALAVFIGAGLGALVRWGLALALNPLCADLPLGTLAANTLGGLLIGLALGLSGHYDALSPLLRLAVVTGFLGGMTTFSTFSAETVLQFMRGEAGWALLTIASHLAGALLATWLGLVAMRWMLAPTG</sequence>
<feature type="binding site" evidence="12">
    <location>
        <position position="73"/>
    </location>
    <ligand>
        <name>Na(+)</name>
        <dbReference type="ChEBI" id="CHEBI:29101"/>
        <note>structural</note>
    </ligand>
</feature>
<evidence type="ECO:0000256" key="2">
    <source>
        <dbReference type="ARBA" id="ARBA00022475"/>
    </source>
</evidence>
<keyword evidence="3" id="KW-0997">Cell inner membrane</keyword>
<dbReference type="NCBIfam" id="NF010792">
    <property type="entry name" value="PRK14196.1"/>
    <property type="match status" value="1"/>
</dbReference>
<feature type="transmembrane region" description="Helical" evidence="12">
    <location>
        <begin position="33"/>
        <end position="50"/>
    </location>
</feature>
<evidence type="ECO:0000256" key="6">
    <source>
        <dbReference type="ARBA" id="ARBA00023053"/>
    </source>
</evidence>
<dbReference type="EMBL" id="JACHTE010000008">
    <property type="protein sequence ID" value="MBB1089298.1"/>
    <property type="molecule type" value="Genomic_DNA"/>
</dbReference>
<comment type="activity regulation">
    <text evidence="12">Na(+) is not transported, but it plays an essential structural role and its presence is essential for fluoride channel function.</text>
</comment>
<reference evidence="13 14" key="1">
    <citation type="submission" date="2020-07" db="EMBL/GenBank/DDBJ databases">
        <authorList>
            <person name="Xu S."/>
            <person name="Li A."/>
        </authorList>
    </citation>
    <scope>NUCLEOTIDE SEQUENCE [LARGE SCALE GENOMIC DNA]</scope>
    <source>
        <strain evidence="13 14">SG-8</strain>
    </source>
</reference>
<evidence type="ECO:0000256" key="1">
    <source>
        <dbReference type="ARBA" id="ARBA00004651"/>
    </source>
</evidence>
<evidence type="ECO:0000313" key="13">
    <source>
        <dbReference type="EMBL" id="MBB1089298.1"/>
    </source>
</evidence>
<comment type="caution">
    <text evidence="13">The sequence shown here is derived from an EMBL/GenBank/DDBJ whole genome shotgun (WGS) entry which is preliminary data.</text>
</comment>
<keyword evidence="8 12" id="KW-0472">Membrane</keyword>
<evidence type="ECO:0000256" key="12">
    <source>
        <dbReference type="HAMAP-Rule" id="MF_00454"/>
    </source>
</evidence>
<dbReference type="PANTHER" id="PTHR28259:SF1">
    <property type="entry name" value="FLUORIDE EXPORT PROTEIN 1-RELATED"/>
    <property type="match status" value="1"/>
</dbReference>
<keyword evidence="12" id="KW-0813">Transport</keyword>
<keyword evidence="4 12" id="KW-0812">Transmembrane</keyword>
<protein>
    <recommendedName>
        <fullName evidence="12">Fluoride-specific ion channel FluC</fullName>
    </recommendedName>
</protein>
<keyword evidence="6 12" id="KW-0915">Sodium</keyword>
<evidence type="ECO:0000313" key="14">
    <source>
        <dbReference type="Proteomes" id="UP000552587"/>
    </source>
</evidence>
<dbReference type="GO" id="GO:0062054">
    <property type="term" value="F:fluoride channel activity"/>
    <property type="evidence" value="ECO:0007669"/>
    <property type="project" value="UniProtKB-UniRule"/>
</dbReference>
<comment type="function">
    <text evidence="12">Fluoride-specific ion channel. Important for reducing fluoride concentration in the cell, thus reducing its toxicity.</text>
</comment>
<keyword evidence="2 12" id="KW-1003">Cell membrane</keyword>
<dbReference type="AlphaFoldDB" id="A0A7W3YFB3"/>
<feature type="transmembrane region" description="Helical" evidence="12">
    <location>
        <begin position="62"/>
        <end position="83"/>
    </location>
</feature>
<comment type="subcellular location">
    <subcellularLocation>
        <location evidence="1 12">Cell membrane</location>
        <topology evidence="1 12">Multi-pass membrane protein</topology>
    </subcellularLocation>
</comment>
<name>A0A7W3YFB3_9GAMM</name>
<dbReference type="HAMAP" id="MF_00454">
    <property type="entry name" value="FluC"/>
    <property type="match status" value="1"/>
</dbReference>
<evidence type="ECO:0000256" key="10">
    <source>
        <dbReference type="ARBA" id="ARBA00035120"/>
    </source>
</evidence>
<dbReference type="GO" id="GO:0005886">
    <property type="term" value="C:plasma membrane"/>
    <property type="evidence" value="ECO:0007669"/>
    <property type="project" value="UniProtKB-SubCell"/>
</dbReference>
<dbReference type="Proteomes" id="UP000552587">
    <property type="component" value="Unassembled WGS sequence"/>
</dbReference>
<dbReference type="RefSeq" id="WP_182670066.1">
    <property type="nucleotide sequence ID" value="NZ_JACHTE010000008.1"/>
</dbReference>
<dbReference type="GO" id="GO:0046872">
    <property type="term" value="F:metal ion binding"/>
    <property type="evidence" value="ECO:0007669"/>
    <property type="project" value="UniProtKB-KW"/>
</dbReference>
<dbReference type="PANTHER" id="PTHR28259">
    <property type="entry name" value="FLUORIDE EXPORT PROTEIN 1-RELATED"/>
    <property type="match status" value="1"/>
</dbReference>
<feature type="transmembrane region" description="Helical" evidence="12">
    <location>
        <begin position="95"/>
        <end position="119"/>
    </location>
</feature>
<evidence type="ECO:0000256" key="8">
    <source>
        <dbReference type="ARBA" id="ARBA00023136"/>
    </source>
</evidence>
<keyword evidence="14" id="KW-1185">Reference proteome</keyword>
<proteinExistence type="inferred from homology"/>